<name>A0ABN7V8P3_GIGMA</name>
<accession>A0ABN7V8P3</accession>
<comment type="caution">
    <text evidence="1">The sequence shown here is derived from an EMBL/GenBank/DDBJ whole genome shotgun (WGS) entry which is preliminary data.</text>
</comment>
<proteinExistence type="predicted"/>
<dbReference type="Proteomes" id="UP000789901">
    <property type="component" value="Unassembled WGS sequence"/>
</dbReference>
<protein>
    <submittedName>
        <fullName evidence="1">2251_t:CDS:1</fullName>
    </submittedName>
</protein>
<organism evidence="1 2">
    <name type="scientific">Gigaspora margarita</name>
    <dbReference type="NCBI Taxonomy" id="4874"/>
    <lineage>
        <taxon>Eukaryota</taxon>
        <taxon>Fungi</taxon>
        <taxon>Fungi incertae sedis</taxon>
        <taxon>Mucoromycota</taxon>
        <taxon>Glomeromycotina</taxon>
        <taxon>Glomeromycetes</taxon>
        <taxon>Diversisporales</taxon>
        <taxon>Gigasporaceae</taxon>
        <taxon>Gigaspora</taxon>
    </lineage>
</organism>
<evidence type="ECO:0000313" key="1">
    <source>
        <dbReference type="EMBL" id="CAG8739655.1"/>
    </source>
</evidence>
<dbReference type="EMBL" id="CAJVQB010010417">
    <property type="protein sequence ID" value="CAG8739655.1"/>
    <property type="molecule type" value="Genomic_DNA"/>
</dbReference>
<gene>
    <name evidence="1" type="ORF">GMARGA_LOCUS15244</name>
</gene>
<feature type="non-terminal residue" evidence="1">
    <location>
        <position position="180"/>
    </location>
</feature>
<evidence type="ECO:0000313" key="2">
    <source>
        <dbReference type="Proteomes" id="UP000789901"/>
    </source>
</evidence>
<keyword evidence="2" id="KW-1185">Reference proteome</keyword>
<sequence length="180" mass="21245">MILLVEITPSRKSETKKEAKIAPKRDLNITTEIEPTVTTLSRKVILELLEPGLKQTEEIEEFIKNRHKEVIDSLIQDEKNLMMILFGPDSTPSPILQKSEVYNFTLWDIPKDVQILDIKSWRELLIKRNLIEIEQWKTKEIVLRIEKHCKIIENQQGRMIKSLLNKPFRKVTIDKYISRN</sequence>
<reference evidence="1 2" key="1">
    <citation type="submission" date="2021-06" db="EMBL/GenBank/DDBJ databases">
        <authorList>
            <person name="Kallberg Y."/>
            <person name="Tangrot J."/>
            <person name="Rosling A."/>
        </authorList>
    </citation>
    <scope>NUCLEOTIDE SEQUENCE [LARGE SCALE GENOMIC DNA]</scope>
    <source>
        <strain evidence="1 2">120-4 pot B 10/14</strain>
    </source>
</reference>